<keyword evidence="1" id="KW-0812">Transmembrane</keyword>
<evidence type="ECO:0000313" key="3">
    <source>
        <dbReference type="Proteomes" id="UP000664169"/>
    </source>
</evidence>
<name>A0A8H3F595_9LECA</name>
<dbReference type="EMBL" id="CAJPDQ010000011">
    <property type="protein sequence ID" value="CAF9916247.1"/>
    <property type="molecule type" value="Genomic_DNA"/>
</dbReference>
<protein>
    <submittedName>
        <fullName evidence="2">Uncharacterized protein</fullName>
    </submittedName>
</protein>
<dbReference type="OrthoDB" id="5295335at2759"/>
<feature type="transmembrane region" description="Helical" evidence="1">
    <location>
        <begin position="280"/>
        <end position="300"/>
    </location>
</feature>
<evidence type="ECO:0000256" key="1">
    <source>
        <dbReference type="SAM" id="Phobius"/>
    </source>
</evidence>
<keyword evidence="1" id="KW-1133">Transmembrane helix</keyword>
<accession>A0A8H3F595</accession>
<reference evidence="2" key="1">
    <citation type="submission" date="2021-03" db="EMBL/GenBank/DDBJ databases">
        <authorList>
            <person name="Tagirdzhanova G."/>
        </authorList>
    </citation>
    <scope>NUCLEOTIDE SEQUENCE</scope>
</reference>
<dbReference type="Proteomes" id="UP000664169">
    <property type="component" value="Unassembled WGS sequence"/>
</dbReference>
<dbReference type="AlphaFoldDB" id="A0A8H3F595"/>
<gene>
    <name evidence="2" type="ORF">GOMPHAMPRED_000938</name>
</gene>
<sequence length="366" mass="41245">MGGPLHAAALATLDQFRDNGLYLGQRRGNYLGTAFYPDSKVSYKIVPNLSLESQSKKARNGFWIHVIHCIDALQRYSLLSSDEEQQEESGRHRASQSVNVLTLTQDTESKQPIISKQLATSKQPAMSNIVSVSEYRLTWKSFLIMFCSEAVAIVAALIAGIKLGIWWLFIYMLLPLVFKFLAALLSVRREGLQPIKQSQGADNVTLFNIDYQNHGFTIIKGPMSTVQHFFRHYGHPLRDQTTVFGDRSREVLSMLIIYAFVLYFPTGLILSLWMTPEAQYLWLTYQVYAIIVMHVVRVLGWQRCGSTDERVARHLCQGSTVRLYSSDEDTAVLASIKTIGVKSMKAGESLVQDIIKDNNVPLNASK</sequence>
<feature type="transmembrane region" description="Helical" evidence="1">
    <location>
        <begin position="165"/>
        <end position="187"/>
    </location>
</feature>
<evidence type="ECO:0000313" key="2">
    <source>
        <dbReference type="EMBL" id="CAF9916247.1"/>
    </source>
</evidence>
<feature type="transmembrane region" description="Helical" evidence="1">
    <location>
        <begin position="255"/>
        <end position="274"/>
    </location>
</feature>
<organism evidence="2 3">
    <name type="scientific">Gomphillus americanus</name>
    <dbReference type="NCBI Taxonomy" id="1940652"/>
    <lineage>
        <taxon>Eukaryota</taxon>
        <taxon>Fungi</taxon>
        <taxon>Dikarya</taxon>
        <taxon>Ascomycota</taxon>
        <taxon>Pezizomycotina</taxon>
        <taxon>Lecanoromycetes</taxon>
        <taxon>OSLEUM clade</taxon>
        <taxon>Ostropomycetidae</taxon>
        <taxon>Ostropales</taxon>
        <taxon>Graphidaceae</taxon>
        <taxon>Gomphilloideae</taxon>
        <taxon>Gomphillus</taxon>
    </lineage>
</organism>
<feature type="transmembrane region" description="Helical" evidence="1">
    <location>
        <begin position="142"/>
        <end position="159"/>
    </location>
</feature>
<keyword evidence="1" id="KW-0472">Membrane</keyword>
<proteinExistence type="predicted"/>
<keyword evidence="3" id="KW-1185">Reference proteome</keyword>
<comment type="caution">
    <text evidence="2">The sequence shown here is derived from an EMBL/GenBank/DDBJ whole genome shotgun (WGS) entry which is preliminary data.</text>
</comment>